<name>A0A9X2BXE8_9PROT</name>
<keyword evidence="10" id="KW-1185">Reference proteome</keyword>
<proteinExistence type="inferred from homology"/>
<comment type="similarity">
    <text evidence="2 7">Belongs to the MgtC/SapB family.</text>
</comment>
<dbReference type="PANTHER" id="PTHR33778">
    <property type="entry name" value="PROTEIN MGTC"/>
    <property type="match status" value="1"/>
</dbReference>
<evidence type="ECO:0000256" key="2">
    <source>
        <dbReference type="ARBA" id="ARBA00009298"/>
    </source>
</evidence>
<comment type="caution">
    <text evidence="9">The sequence shown here is derived from an EMBL/GenBank/DDBJ whole genome shotgun (WGS) entry which is preliminary data.</text>
</comment>
<keyword evidence="6 7" id="KW-0472">Membrane</keyword>
<dbReference type="PRINTS" id="PR01837">
    <property type="entry name" value="MGTCSAPBPROT"/>
</dbReference>
<sequence length="239" mass="25387">MALEAGWPEIALRLALALLAGALFGLDRWSQERPAGLRTTILVGLAAAVAMLLANRLLGTVGKAPGSFVNIDVMRLPLGVLSGMGFIGAGAILRQGQHVIGVTTAATLWFVTMVGLCFGAGEIGLGLAALGLGHFAVWALKRVERHMTRIHRFGLVLGLRAGCGPMAGVPTEMQAGLRAAGLRVARESLTLLPNGRLLLRYDIRWRCRAEALARTPEAVAALAARPEVVSLRWYPETMP</sequence>
<evidence type="ECO:0000259" key="8">
    <source>
        <dbReference type="Pfam" id="PF02308"/>
    </source>
</evidence>
<feature type="transmembrane region" description="Helical" evidence="7">
    <location>
        <begin position="99"/>
        <end position="117"/>
    </location>
</feature>
<dbReference type="GO" id="GO:0005886">
    <property type="term" value="C:plasma membrane"/>
    <property type="evidence" value="ECO:0007669"/>
    <property type="project" value="UniProtKB-SubCell"/>
</dbReference>
<feature type="transmembrane region" description="Helical" evidence="7">
    <location>
        <begin position="35"/>
        <end position="54"/>
    </location>
</feature>
<feature type="transmembrane region" description="Helical" evidence="7">
    <location>
        <begin position="6"/>
        <end position="26"/>
    </location>
</feature>
<dbReference type="Proteomes" id="UP001139516">
    <property type="component" value="Unassembled WGS sequence"/>
</dbReference>
<dbReference type="InterPro" id="IPR003416">
    <property type="entry name" value="MgtC/SapB/SrpB/YhiD_fam"/>
</dbReference>
<protein>
    <recommendedName>
        <fullName evidence="7">Protein MgtC</fullName>
    </recommendedName>
</protein>
<dbReference type="RefSeq" id="WP_248669205.1">
    <property type="nucleotide sequence ID" value="NZ_JALPRX010000108.1"/>
</dbReference>
<accession>A0A9X2BXE8</accession>
<organism evidence="9 10">
    <name type="scientific">Roseomonas acroporae</name>
    <dbReference type="NCBI Taxonomy" id="2937791"/>
    <lineage>
        <taxon>Bacteria</taxon>
        <taxon>Pseudomonadati</taxon>
        <taxon>Pseudomonadota</taxon>
        <taxon>Alphaproteobacteria</taxon>
        <taxon>Acetobacterales</taxon>
        <taxon>Roseomonadaceae</taxon>
        <taxon>Roseomonas</taxon>
    </lineage>
</organism>
<evidence type="ECO:0000313" key="10">
    <source>
        <dbReference type="Proteomes" id="UP001139516"/>
    </source>
</evidence>
<evidence type="ECO:0000256" key="7">
    <source>
        <dbReference type="RuleBase" id="RU365041"/>
    </source>
</evidence>
<dbReference type="Pfam" id="PF02308">
    <property type="entry name" value="MgtC"/>
    <property type="match status" value="1"/>
</dbReference>
<gene>
    <name evidence="9" type="ORF">M0638_22510</name>
</gene>
<comment type="subcellular location">
    <subcellularLocation>
        <location evidence="7">Cell inner membrane</location>
        <topology evidence="7">Multi-pass membrane protein</topology>
    </subcellularLocation>
    <subcellularLocation>
        <location evidence="1">Cell membrane</location>
        <topology evidence="1">Multi-pass membrane protein</topology>
    </subcellularLocation>
</comment>
<keyword evidence="7" id="KW-0997">Cell inner membrane</keyword>
<dbReference type="PANTHER" id="PTHR33778:SF1">
    <property type="entry name" value="MAGNESIUM TRANSPORTER YHID-RELATED"/>
    <property type="match status" value="1"/>
</dbReference>
<feature type="transmembrane region" description="Helical" evidence="7">
    <location>
        <begin position="74"/>
        <end position="92"/>
    </location>
</feature>
<keyword evidence="4 7" id="KW-0812">Transmembrane</keyword>
<evidence type="ECO:0000256" key="6">
    <source>
        <dbReference type="ARBA" id="ARBA00023136"/>
    </source>
</evidence>
<evidence type="ECO:0000313" key="9">
    <source>
        <dbReference type="EMBL" id="MCK8787151.1"/>
    </source>
</evidence>
<evidence type="ECO:0000256" key="4">
    <source>
        <dbReference type="ARBA" id="ARBA00022692"/>
    </source>
</evidence>
<keyword evidence="5 7" id="KW-1133">Transmembrane helix</keyword>
<reference evidence="9" key="1">
    <citation type="submission" date="2022-04" db="EMBL/GenBank/DDBJ databases">
        <title>Roseomonas acroporae sp. nov., isolated from coral Acropora digitifera.</title>
        <authorList>
            <person name="Sun H."/>
        </authorList>
    </citation>
    <scope>NUCLEOTIDE SEQUENCE</scope>
    <source>
        <strain evidence="9">NAR14</strain>
    </source>
</reference>
<evidence type="ECO:0000256" key="5">
    <source>
        <dbReference type="ARBA" id="ARBA00022989"/>
    </source>
</evidence>
<dbReference type="InterPro" id="IPR049177">
    <property type="entry name" value="MgtC_SapB_SrpB_YhiD_N"/>
</dbReference>
<feature type="transmembrane region" description="Helical" evidence="7">
    <location>
        <begin position="123"/>
        <end position="140"/>
    </location>
</feature>
<keyword evidence="3" id="KW-1003">Cell membrane</keyword>
<evidence type="ECO:0000256" key="1">
    <source>
        <dbReference type="ARBA" id="ARBA00004651"/>
    </source>
</evidence>
<dbReference type="EMBL" id="JALPRX010000108">
    <property type="protein sequence ID" value="MCK8787151.1"/>
    <property type="molecule type" value="Genomic_DNA"/>
</dbReference>
<dbReference type="AlphaFoldDB" id="A0A9X2BXE8"/>
<feature type="domain" description="MgtC/SapB/SrpB/YhiD N-terminal" evidence="8">
    <location>
        <begin position="14"/>
        <end position="145"/>
    </location>
</feature>
<evidence type="ECO:0000256" key="3">
    <source>
        <dbReference type="ARBA" id="ARBA00022475"/>
    </source>
</evidence>